<name>A0ABP4LDW8_9ACTN</name>
<dbReference type="PANTHER" id="PTHR13136">
    <property type="entry name" value="TESTIS DEVELOPMENT PROTEIN PRTD"/>
    <property type="match status" value="1"/>
</dbReference>
<protein>
    <recommendedName>
        <fullName evidence="1">KANL3/Tex30 alpha/beta hydrolase-like domain-containing protein</fullName>
    </recommendedName>
</protein>
<dbReference type="PANTHER" id="PTHR13136:SF11">
    <property type="entry name" value="TESTIS-EXPRESSED PROTEIN 30"/>
    <property type="match status" value="1"/>
</dbReference>
<evidence type="ECO:0000313" key="3">
    <source>
        <dbReference type="Proteomes" id="UP001501470"/>
    </source>
</evidence>
<feature type="domain" description="KANL3/Tex30 alpha/beta hydrolase-like" evidence="1">
    <location>
        <begin position="40"/>
        <end position="176"/>
    </location>
</feature>
<proteinExistence type="predicted"/>
<evidence type="ECO:0000313" key="2">
    <source>
        <dbReference type="EMBL" id="GAA1521705.1"/>
    </source>
</evidence>
<dbReference type="EMBL" id="BAAAQD010000008">
    <property type="protein sequence ID" value="GAA1521705.1"/>
    <property type="molecule type" value="Genomic_DNA"/>
</dbReference>
<dbReference type="InterPro" id="IPR046879">
    <property type="entry name" value="KANL3/Tex30_Abhydrolase"/>
</dbReference>
<dbReference type="Gene3D" id="3.40.50.1820">
    <property type="entry name" value="alpha/beta hydrolase"/>
    <property type="match status" value="1"/>
</dbReference>
<keyword evidence="3" id="KW-1185">Reference proteome</keyword>
<dbReference type="Proteomes" id="UP001501470">
    <property type="component" value="Unassembled WGS sequence"/>
</dbReference>
<evidence type="ECO:0000259" key="1">
    <source>
        <dbReference type="Pfam" id="PF20408"/>
    </source>
</evidence>
<dbReference type="InterPro" id="IPR029058">
    <property type="entry name" value="AB_hydrolase_fold"/>
</dbReference>
<reference evidence="3" key="1">
    <citation type="journal article" date="2019" name="Int. J. Syst. Evol. Microbiol.">
        <title>The Global Catalogue of Microorganisms (GCM) 10K type strain sequencing project: providing services to taxonomists for standard genome sequencing and annotation.</title>
        <authorList>
            <consortium name="The Broad Institute Genomics Platform"/>
            <consortium name="The Broad Institute Genome Sequencing Center for Infectious Disease"/>
            <person name="Wu L."/>
            <person name="Ma J."/>
        </authorList>
    </citation>
    <scope>NUCLEOTIDE SEQUENCE [LARGE SCALE GENOMIC DNA]</scope>
    <source>
        <strain evidence="3">JCM 15933</strain>
    </source>
</reference>
<dbReference type="SUPFAM" id="SSF53474">
    <property type="entry name" value="alpha/beta-Hydrolases"/>
    <property type="match status" value="1"/>
</dbReference>
<comment type="caution">
    <text evidence="2">The sequence shown here is derived from an EMBL/GenBank/DDBJ whole genome shotgun (WGS) entry which is preliminary data.</text>
</comment>
<accession>A0ABP4LDW8</accession>
<dbReference type="InterPro" id="IPR026555">
    <property type="entry name" value="NSL3/Tex30"/>
</dbReference>
<gene>
    <name evidence="2" type="ORF">GCM10009827_042060</name>
</gene>
<dbReference type="RefSeq" id="WP_344503690.1">
    <property type="nucleotide sequence ID" value="NZ_BAAAQD010000008.1"/>
</dbReference>
<organism evidence="2 3">
    <name type="scientific">Dactylosporangium maewongense</name>
    <dbReference type="NCBI Taxonomy" id="634393"/>
    <lineage>
        <taxon>Bacteria</taxon>
        <taxon>Bacillati</taxon>
        <taxon>Actinomycetota</taxon>
        <taxon>Actinomycetes</taxon>
        <taxon>Micromonosporales</taxon>
        <taxon>Micromonosporaceae</taxon>
        <taxon>Dactylosporangium</taxon>
    </lineage>
</organism>
<dbReference type="Pfam" id="PF20408">
    <property type="entry name" value="Abhydrolase_11"/>
    <property type="match status" value="1"/>
</dbReference>
<sequence>MPVGRRSRSRAKRSLVGQEVETPHGVARFSLDVPAGYTGTLLVLGHGAGGDVDAVDLVAVRAAVLDAGAAVAMVTQPYRVAGARRPPAPARQLDAAWLAVVAELRRRVAIDTLVVGGRSSGARVACRTAAEAGADRILALAFPLHPPGKPDVTRADELRTGVPTLVLNGDRDAFGVPSPGPAVHVEVLPGETHALSKAPDRLAAIAVAFVTTADPAR</sequence>